<dbReference type="Proteomes" id="UP000033551">
    <property type="component" value="Unassembled WGS sequence"/>
</dbReference>
<keyword evidence="2" id="KW-1185">Reference proteome</keyword>
<organism evidence="1 2">
    <name type="scientific">Streptomyces katrae</name>
    <dbReference type="NCBI Taxonomy" id="68223"/>
    <lineage>
        <taxon>Bacteria</taxon>
        <taxon>Bacillati</taxon>
        <taxon>Actinomycetota</taxon>
        <taxon>Actinomycetes</taxon>
        <taxon>Kitasatosporales</taxon>
        <taxon>Streptomycetaceae</taxon>
        <taxon>Streptomyces</taxon>
    </lineage>
</organism>
<protein>
    <recommendedName>
        <fullName evidence="3">BON domain-containing protein</fullName>
    </recommendedName>
</protein>
<dbReference type="STRING" id="68223.GCA_002028425_00590"/>
<sequence>MSTHDPTQPEYRAQHLRDRLAHEDVAELGVRVELRGPTVLVWGPVSSPDCRERILRIAGQVLDPLEWRHDLTVVSARPPDREEDLR</sequence>
<gene>
    <name evidence="1" type="ORF">VR44_11800</name>
</gene>
<proteinExistence type="predicted"/>
<reference evidence="1 2" key="1">
    <citation type="submission" date="2015-02" db="EMBL/GenBank/DDBJ databases">
        <authorList>
            <person name="Ju K.-S."/>
            <person name="Doroghazi J.R."/>
            <person name="Metcalf W."/>
        </authorList>
    </citation>
    <scope>NUCLEOTIDE SEQUENCE [LARGE SCALE GENOMIC DNA]</scope>
    <source>
        <strain evidence="1 2">NRRL ISP-5550</strain>
    </source>
</reference>
<accession>A0A0F4JL10</accession>
<name>A0A0F4JL10_9ACTN</name>
<evidence type="ECO:0000313" key="2">
    <source>
        <dbReference type="Proteomes" id="UP000033551"/>
    </source>
</evidence>
<comment type="caution">
    <text evidence="1">The sequence shown here is derived from an EMBL/GenBank/DDBJ whole genome shotgun (WGS) entry which is preliminary data.</text>
</comment>
<evidence type="ECO:0000313" key="1">
    <source>
        <dbReference type="EMBL" id="KJY34448.1"/>
    </source>
</evidence>
<dbReference type="OrthoDB" id="4322570at2"/>
<dbReference type="PATRIC" id="fig|68223.7.peg.6365"/>
<evidence type="ECO:0008006" key="3">
    <source>
        <dbReference type="Google" id="ProtNLM"/>
    </source>
</evidence>
<dbReference type="AlphaFoldDB" id="A0A0F4JL10"/>
<dbReference type="RefSeq" id="WP_045947396.1">
    <property type="nucleotide sequence ID" value="NZ_JZWV01000287.1"/>
</dbReference>
<dbReference type="EMBL" id="JZWV01000287">
    <property type="protein sequence ID" value="KJY34448.1"/>
    <property type="molecule type" value="Genomic_DNA"/>
</dbReference>